<evidence type="ECO:0000256" key="1">
    <source>
        <dbReference type="SAM" id="SignalP"/>
    </source>
</evidence>
<dbReference type="AlphaFoldDB" id="A0A840ZRH0"/>
<evidence type="ECO:0000313" key="3">
    <source>
        <dbReference type="Proteomes" id="UP000583454"/>
    </source>
</evidence>
<organism evidence="2 3">
    <name type="scientific">Methylorubrum rhodinum</name>
    <dbReference type="NCBI Taxonomy" id="29428"/>
    <lineage>
        <taxon>Bacteria</taxon>
        <taxon>Pseudomonadati</taxon>
        <taxon>Pseudomonadota</taxon>
        <taxon>Alphaproteobacteria</taxon>
        <taxon>Hyphomicrobiales</taxon>
        <taxon>Methylobacteriaceae</taxon>
        <taxon>Methylorubrum</taxon>
    </lineage>
</organism>
<reference evidence="2 3" key="1">
    <citation type="submission" date="2020-08" db="EMBL/GenBank/DDBJ databases">
        <title>Genomic Encyclopedia of Type Strains, Phase IV (KMG-IV): sequencing the most valuable type-strain genomes for metagenomic binning, comparative biology and taxonomic classification.</title>
        <authorList>
            <person name="Goeker M."/>
        </authorList>
    </citation>
    <scope>NUCLEOTIDE SEQUENCE [LARGE SCALE GENOMIC DNA]</scope>
    <source>
        <strain evidence="2 3">DSM 2163</strain>
    </source>
</reference>
<evidence type="ECO:0000313" key="2">
    <source>
        <dbReference type="EMBL" id="MBB5759447.1"/>
    </source>
</evidence>
<name>A0A840ZRH0_9HYPH</name>
<protein>
    <recommendedName>
        <fullName evidence="4">DUF1194 domain-containing protein</fullName>
    </recommendedName>
</protein>
<dbReference type="Gene3D" id="3.40.50.410">
    <property type="entry name" value="von Willebrand factor, type A domain"/>
    <property type="match status" value="1"/>
</dbReference>
<accession>A0A840ZRH0</accession>
<keyword evidence="3" id="KW-1185">Reference proteome</keyword>
<dbReference type="RefSeq" id="WP_183572511.1">
    <property type="nucleotide sequence ID" value="NZ_JACHOP010000023.1"/>
</dbReference>
<proteinExistence type="predicted"/>
<dbReference type="SUPFAM" id="SSF53300">
    <property type="entry name" value="vWA-like"/>
    <property type="match status" value="1"/>
</dbReference>
<dbReference type="EMBL" id="JACHOP010000023">
    <property type="protein sequence ID" value="MBB5759447.1"/>
    <property type="molecule type" value="Genomic_DNA"/>
</dbReference>
<sequence>MFRPIRGGRALCAGALALLALTRPVFAEDGVATALVVSVDVSGSVDETRYHLQMEGIAEALEDPAVLAAIQGNSGGIYFALVTWADGARLAVDWRRIATKADAAATAVLVRAVPRVPGEFTCAGQMLRTLSASVVPRLPVAADRVVVDVSGDGIDNCSDTDAIHTARDALLAAGTTINGLPILVPGENDVVGVGAYRAPGYGLRELPRQTYREGTTLDAWYREHIVGGPGHFLLAARGYGDFARALRQKFVMEISGLAPGETGREPRSVASR</sequence>
<dbReference type="InterPro" id="IPR010607">
    <property type="entry name" value="DUF1194"/>
</dbReference>
<comment type="caution">
    <text evidence="2">The sequence shown here is derived from an EMBL/GenBank/DDBJ whole genome shotgun (WGS) entry which is preliminary data.</text>
</comment>
<feature type="signal peptide" evidence="1">
    <location>
        <begin position="1"/>
        <end position="27"/>
    </location>
</feature>
<feature type="chain" id="PRO_5032277739" description="DUF1194 domain-containing protein" evidence="1">
    <location>
        <begin position="28"/>
        <end position="272"/>
    </location>
</feature>
<evidence type="ECO:0008006" key="4">
    <source>
        <dbReference type="Google" id="ProtNLM"/>
    </source>
</evidence>
<dbReference type="Proteomes" id="UP000583454">
    <property type="component" value="Unassembled WGS sequence"/>
</dbReference>
<dbReference type="Pfam" id="PF06707">
    <property type="entry name" value="DUF1194"/>
    <property type="match status" value="1"/>
</dbReference>
<keyword evidence="1" id="KW-0732">Signal</keyword>
<gene>
    <name evidence="2" type="ORF">HNR00_004181</name>
</gene>
<dbReference type="InterPro" id="IPR036465">
    <property type="entry name" value="vWFA_dom_sf"/>
</dbReference>